<dbReference type="PANTHER" id="PTHR33121:SF70">
    <property type="entry name" value="SIGNALING PROTEIN YKOW"/>
    <property type="match status" value="1"/>
</dbReference>
<dbReference type="Gene3D" id="3.30.70.270">
    <property type="match status" value="1"/>
</dbReference>
<evidence type="ECO:0000313" key="4">
    <source>
        <dbReference type="Proteomes" id="UP001164693"/>
    </source>
</evidence>
<dbReference type="SUPFAM" id="SSF141868">
    <property type="entry name" value="EAL domain-like"/>
    <property type="match status" value="1"/>
</dbReference>
<dbReference type="Proteomes" id="UP001164693">
    <property type="component" value="Chromosome"/>
</dbReference>
<dbReference type="PROSITE" id="PS50883">
    <property type="entry name" value="EAL"/>
    <property type="match status" value="1"/>
</dbReference>
<feature type="domain" description="GGDEF" evidence="2">
    <location>
        <begin position="26"/>
        <end position="160"/>
    </location>
</feature>
<proteinExistence type="predicted"/>
<evidence type="ECO:0000313" key="3">
    <source>
        <dbReference type="EMBL" id="WAX59052.1"/>
    </source>
</evidence>
<protein>
    <submittedName>
        <fullName evidence="3">GGDEF domain-containing phosphodiesterase</fullName>
    </submittedName>
</protein>
<evidence type="ECO:0000259" key="2">
    <source>
        <dbReference type="PROSITE" id="PS50887"/>
    </source>
</evidence>
<reference evidence="3" key="1">
    <citation type="submission" date="2022-05" db="EMBL/GenBank/DDBJ databases">
        <title>Jatrophihabitans sp. SB3-54 whole genome sequence.</title>
        <authorList>
            <person name="Suh M.K."/>
            <person name="Eom M.K."/>
            <person name="Kim J.S."/>
            <person name="Kim H.S."/>
            <person name="Do H.E."/>
            <person name="Shin Y.K."/>
            <person name="Lee J.-S."/>
        </authorList>
    </citation>
    <scope>NUCLEOTIDE SEQUENCE</scope>
    <source>
        <strain evidence="3">SB3-54</strain>
    </source>
</reference>
<dbReference type="PROSITE" id="PS50887">
    <property type="entry name" value="GGDEF"/>
    <property type="match status" value="1"/>
</dbReference>
<dbReference type="InterPro" id="IPR035919">
    <property type="entry name" value="EAL_sf"/>
</dbReference>
<dbReference type="InterPro" id="IPR001633">
    <property type="entry name" value="EAL_dom"/>
</dbReference>
<evidence type="ECO:0000259" key="1">
    <source>
        <dbReference type="PROSITE" id="PS50883"/>
    </source>
</evidence>
<dbReference type="InterPro" id="IPR029787">
    <property type="entry name" value="Nucleotide_cyclase"/>
</dbReference>
<dbReference type="NCBIfam" id="TIGR00254">
    <property type="entry name" value="GGDEF"/>
    <property type="match status" value="1"/>
</dbReference>
<dbReference type="InterPro" id="IPR043128">
    <property type="entry name" value="Rev_trsase/Diguanyl_cyclase"/>
</dbReference>
<keyword evidence="4" id="KW-1185">Reference proteome</keyword>
<accession>A0ABY7K2L0</accession>
<sequence>MTDPNVRPWQALLEARARLPDLSPEEQVGAFVVDVDRLKAVNDALGYRAGDQLLDELERRVRDWAGAGAYVVDLGLGTFGAIVPGLDGEPAAAAAAELLRVRLSQPVALDGGTVTRHVSVGYAHSRLQDASVAELVHRADDAFGQARRLPGDVAIGYTPQLHQDAMALAQIELHLRAAVSGGELVLHYQPEVDLRTGAILAVEALMRWQHPTLGLVGAAEFISVAERTGATRELGQWALRTACAQRAAWLAAYPEQRFVIRVNVSPPDLTDPAIIDQVTAVLAESGLPAELLCLEVTEVLAAPDPQAVVANLDRIRQLGALIALDDFGAGYSSLRRFKVMPIDVLKIDREFVADLPGNAVDPVIVSMLVGFTRIWQLDLVAEGVENRETVAALLELGCWRAQGRYLAAPAPAAQLEPLLATGRVDPALLTG</sequence>
<dbReference type="PANTHER" id="PTHR33121">
    <property type="entry name" value="CYCLIC DI-GMP PHOSPHODIESTERASE PDEF"/>
    <property type="match status" value="1"/>
</dbReference>
<dbReference type="Pfam" id="PF00990">
    <property type="entry name" value="GGDEF"/>
    <property type="match status" value="1"/>
</dbReference>
<dbReference type="CDD" id="cd01948">
    <property type="entry name" value="EAL"/>
    <property type="match status" value="1"/>
</dbReference>
<dbReference type="SMART" id="SM00267">
    <property type="entry name" value="GGDEF"/>
    <property type="match status" value="1"/>
</dbReference>
<dbReference type="EMBL" id="CP097463">
    <property type="protein sequence ID" value="WAX59052.1"/>
    <property type="molecule type" value="Genomic_DNA"/>
</dbReference>
<name>A0ABY7K2L0_9ACTN</name>
<dbReference type="Gene3D" id="3.20.20.450">
    <property type="entry name" value="EAL domain"/>
    <property type="match status" value="1"/>
</dbReference>
<dbReference type="SUPFAM" id="SSF55073">
    <property type="entry name" value="Nucleotide cyclase"/>
    <property type="match status" value="1"/>
</dbReference>
<dbReference type="InterPro" id="IPR050706">
    <property type="entry name" value="Cyclic-di-GMP_PDE-like"/>
</dbReference>
<gene>
    <name evidence="3" type="ORF">M6B22_09910</name>
</gene>
<feature type="domain" description="EAL" evidence="1">
    <location>
        <begin position="168"/>
        <end position="423"/>
    </location>
</feature>
<dbReference type="RefSeq" id="WP_269445593.1">
    <property type="nucleotide sequence ID" value="NZ_CP097463.1"/>
</dbReference>
<dbReference type="SMART" id="SM00052">
    <property type="entry name" value="EAL"/>
    <property type="match status" value="1"/>
</dbReference>
<organism evidence="3 4">
    <name type="scientific">Jatrophihabitans cynanchi</name>
    <dbReference type="NCBI Taxonomy" id="2944128"/>
    <lineage>
        <taxon>Bacteria</taxon>
        <taxon>Bacillati</taxon>
        <taxon>Actinomycetota</taxon>
        <taxon>Actinomycetes</taxon>
        <taxon>Jatrophihabitantales</taxon>
        <taxon>Jatrophihabitantaceae</taxon>
        <taxon>Jatrophihabitans</taxon>
    </lineage>
</organism>
<dbReference type="InterPro" id="IPR000160">
    <property type="entry name" value="GGDEF_dom"/>
</dbReference>
<dbReference type="Pfam" id="PF00563">
    <property type="entry name" value="EAL"/>
    <property type="match status" value="1"/>
</dbReference>